<organism evidence="1 2">
    <name type="scientific">Aneurinibacillus aneurinilyticus ATCC 12856</name>
    <dbReference type="NCBI Taxonomy" id="649747"/>
    <lineage>
        <taxon>Bacteria</taxon>
        <taxon>Bacillati</taxon>
        <taxon>Bacillota</taxon>
        <taxon>Bacilli</taxon>
        <taxon>Bacillales</taxon>
        <taxon>Paenibacillaceae</taxon>
        <taxon>Aneurinibacillus group</taxon>
        <taxon>Aneurinibacillus</taxon>
    </lineage>
</organism>
<evidence type="ECO:0000313" key="1">
    <source>
        <dbReference type="EMBL" id="ERI11321.1"/>
    </source>
</evidence>
<accession>U1YKM7</accession>
<dbReference type="EMBL" id="AWSJ01000043">
    <property type="protein sequence ID" value="ERI11321.1"/>
    <property type="molecule type" value="Genomic_DNA"/>
</dbReference>
<sequence>MTTKENGENPHFSFVFSFLIMFTIKEAPNQKSLLYLQGC</sequence>
<dbReference type="Proteomes" id="UP000016511">
    <property type="component" value="Unassembled WGS sequence"/>
</dbReference>
<protein>
    <submittedName>
        <fullName evidence="1">Uncharacterized protein</fullName>
    </submittedName>
</protein>
<dbReference type="HOGENOM" id="CLU_3303867_0_0_9"/>
<name>U1YKM7_ANEAE</name>
<dbReference type="AlphaFoldDB" id="U1YKM7"/>
<proteinExistence type="predicted"/>
<dbReference type="STRING" id="649747.HMPREF0083_00580"/>
<gene>
    <name evidence="1" type="ORF">HMPREF0083_00580</name>
</gene>
<dbReference type="PATRIC" id="fig|649747.3.peg.515"/>
<keyword evidence="2" id="KW-1185">Reference proteome</keyword>
<evidence type="ECO:0000313" key="2">
    <source>
        <dbReference type="Proteomes" id="UP000016511"/>
    </source>
</evidence>
<reference evidence="1 2" key="1">
    <citation type="submission" date="2013-08" db="EMBL/GenBank/DDBJ databases">
        <authorList>
            <person name="Weinstock G."/>
            <person name="Sodergren E."/>
            <person name="Wylie T."/>
            <person name="Fulton L."/>
            <person name="Fulton R."/>
            <person name="Fronick C."/>
            <person name="O'Laughlin M."/>
            <person name="Godfrey J."/>
            <person name="Miner T."/>
            <person name="Herter B."/>
            <person name="Appelbaum E."/>
            <person name="Cordes M."/>
            <person name="Lek S."/>
            <person name="Wollam A."/>
            <person name="Pepin K.H."/>
            <person name="Palsikar V.B."/>
            <person name="Mitreva M."/>
            <person name="Wilson R.K."/>
        </authorList>
    </citation>
    <scope>NUCLEOTIDE SEQUENCE [LARGE SCALE GENOMIC DNA]</scope>
    <source>
        <strain evidence="1 2">ATCC 12856</strain>
    </source>
</reference>
<comment type="caution">
    <text evidence="1">The sequence shown here is derived from an EMBL/GenBank/DDBJ whole genome shotgun (WGS) entry which is preliminary data.</text>
</comment>